<comment type="caution">
    <text evidence="9">The sequence shown here is derived from an EMBL/GenBank/DDBJ whole genome shotgun (WGS) entry which is preliminary data.</text>
</comment>
<evidence type="ECO:0000256" key="6">
    <source>
        <dbReference type="SAM" id="SignalP"/>
    </source>
</evidence>
<evidence type="ECO:0000256" key="1">
    <source>
        <dbReference type="ARBA" id="ARBA00004442"/>
    </source>
</evidence>
<keyword evidence="9" id="KW-0675">Receptor</keyword>
<evidence type="ECO:0000313" key="9">
    <source>
        <dbReference type="EMBL" id="MFD0946703.1"/>
    </source>
</evidence>
<evidence type="ECO:0000313" key="10">
    <source>
        <dbReference type="Proteomes" id="UP001596977"/>
    </source>
</evidence>
<dbReference type="InterPro" id="IPR000531">
    <property type="entry name" value="Beta-barrel_TonB"/>
</dbReference>
<evidence type="ECO:0000256" key="3">
    <source>
        <dbReference type="ARBA" id="ARBA00023237"/>
    </source>
</evidence>
<dbReference type="InterPro" id="IPR036942">
    <property type="entry name" value="Beta-barrel_TonB_sf"/>
</dbReference>
<feature type="domain" description="TonB-dependent receptor plug" evidence="8">
    <location>
        <begin position="80"/>
        <end position="193"/>
    </location>
</feature>
<gene>
    <name evidence="9" type="ORF">ACFQ1E_10165</name>
</gene>
<feature type="domain" description="TonB-dependent receptor-like beta-barrel" evidence="7">
    <location>
        <begin position="474"/>
        <end position="1025"/>
    </location>
</feature>
<dbReference type="Proteomes" id="UP001596977">
    <property type="component" value="Unassembled WGS sequence"/>
</dbReference>
<feature type="compositionally biased region" description="Low complexity" evidence="5">
    <location>
        <begin position="33"/>
        <end position="57"/>
    </location>
</feature>
<feature type="chain" id="PRO_5046440007" evidence="6">
    <location>
        <begin position="32"/>
        <end position="1058"/>
    </location>
</feature>
<proteinExistence type="inferred from homology"/>
<keyword evidence="10" id="KW-1185">Reference proteome</keyword>
<dbReference type="InterPro" id="IPR012910">
    <property type="entry name" value="Plug_dom"/>
</dbReference>
<feature type="compositionally biased region" description="Low complexity" evidence="5">
    <location>
        <begin position="718"/>
        <end position="728"/>
    </location>
</feature>
<keyword evidence="6" id="KW-0732">Signal</keyword>
<dbReference type="EMBL" id="JBHTJG010000004">
    <property type="protein sequence ID" value="MFD0946703.1"/>
    <property type="molecule type" value="Genomic_DNA"/>
</dbReference>
<dbReference type="NCBIfam" id="TIGR01782">
    <property type="entry name" value="TonB-Xanth-Caul"/>
    <property type="match status" value="1"/>
</dbReference>
<evidence type="ECO:0000256" key="4">
    <source>
        <dbReference type="RuleBase" id="RU003357"/>
    </source>
</evidence>
<dbReference type="Pfam" id="PF07715">
    <property type="entry name" value="Plug"/>
    <property type="match status" value="1"/>
</dbReference>
<dbReference type="Pfam" id="PF00593">
    <property type="entry name" value="TonB_dep_Rec_b-barrel"/>
    <property type="match status" value="1"/>
</dbReference>
<dbReference type="InterPro" id="IPR010104">
    <property type="entry name" value="TonB_rcpt_bac"/>
</dbReference>
<keyword evidence="3" id="KW-0998">Cell outer membrane</keyword>
<evidence type="ECO:0000256" key="2">
    <source>
        <dbReference type="ARBA" id="ARBA00023136"/>
    </source>
</evidence>
<dbReference type="InterPro" id="IPR037066">
    <property type="entry name" value="Plug_dom_sf"/>
</dbReference>
<evidence type="ECO:0000259" key="8">
    <source>
        <dbReference type="Pfam" id="PF07715"/>
    </source>
</evidence>
<feature type="region of interest" description="Disordered" evidence="5">
    <location>
        <begin position="705"/>
        <end position="728"/>
    </location>
</feature>
<protein>
    <submittedName>
        <fullName evidence="9">TonB-dependent receptor</fullName>
    </submittedName>
</protein>
<keyword evidence="4" id="KW-0798">TonB box</keyword>
<name>A0ABW3H5P7_9SPHN</name>
<dbReference type="Gene3D" id="2.170.130.10">
    <property type="entry name" value="TonB-dependent receptor, plug domain"/>
    <property type="match status" value="1"/>
</dbReference>
<dbReference type="PANTHER" id="PTHR40980:SF3">
    <property type="entry name" value="TONB-DEPENDENT RECEPTOR-LIKE BETA-BARREL DOMAIN-CONTAINING PROTEIN"/>
    <property type="match status" value="1"/>
</dbReference>
<evidence type="ECO:0000256" key="5">
    <source>
        <dbReference type="SAM" id="MobiDB-lite"/>
    </source>
</evidence>
<dbReference type="PANTHER" id="PTHR40980">
    <property type="entry name" value="PLUG DOMAIN-CONTAINING PROTEIN"/>
    <property type="match status" value="1"/>
</dbReference>
<comment type="similarity">
    <text evidence="4">Belongs to the TonB-dependent receptor family.</text>
</comment>
<comment type="subcellular location">
    <subcellularLocation>
        <location evidence="1 4">Cell outer membrane</location>
    </subcellularLocation>
</comment>
<feature type="region of interest" description="Disordered" evidence="5">
    <location>
        <begin position="33"/>
        <end position="60"/>
    </location>
</feature>
<dbReference type="RefSeq" id="WP_264944214.1">
    <property type="nucleotide sequence ID" value="NZ_JAPDRA010000004.1"/>
</dbReference>
<evidence type="ECO:0000259" key="7">
    <source>
        <dbReference type="Pfam" id="PF00593"/>
    </source>
</evidence>
<keyword evidence="2 4" id="KW-0472">Membrane</keyword>
<sequence>MITRLSNPSNARRAAMLGAVLLAGTAWPALARAAADPAPDAQPEAAAPAPQQDAQSAEGNGEEIVVTGYRRSLQNSTNSKKDATGFTDEIFAEDIGKFPDTNLAESFNRVPGVTISREITGEGLNVTIRGLGTNFTRVLLNNAPVAIASTGRTDAQSTNREVDLDLFPTELFSRLTVQKSPTAGMLEGGAAGTVNMRSARPFDNPGTHVTYSGQVTKNSNADDWGYRGSVLASTTSGDFGVLVGVAGVRNRVRVTGYETIGWTNPNLSATQSSSSTRNGTGGGNWTIPGTVPANANIPGVATGTTIDEAFLLARNPGANITQIDNGIIPRLGRPSDEFGTKDRINAIASLEYNGDGFHAYVDGMYGWKKNNLQRIDMNWVGRNGAMIPVNTTYDRSDCTQGCVVTGGTYYNAQWFLEYRPFIEEVSFWGINPGLEVEFSDTLKASISGNYTRSKFHRESPTVLVITPASSGVTVTYDNSAGDFPNVTTNIDLNNPASFGWNGGRVNIQDERRLTETKGIRGDLTWGDSGFNLHVGAAYDDVSREIRGFDNSQAWQNAVCGNRPSVFVPSPNTQPACQGLNSPGAAPAGYPSYPAYGTGYSAGSAGPVTYAGSLIPQSALASYLMPGPSGFVTVDWEKFKAASNYDAFHDAAPEAGGTNTGASGGYVREKVWGAFAELNGDTQLGDGQLKYNIGLRYVRTDQTIGGRVSISDPRNSQDPDGAGPLPAACPGAGNVRDGSCYPNVVNFVYTNTDYGNWLPSASAAYNITGNAVVRAAVSRTMTRPNPSSMLPGLNFSSPSADVGSVGNPALDPFISDNIDLGFEYYTGAEGYVGFAAFRKAVTGFTVNGTVTVPFSALATYGVTYDTLSPTQQAAINSRGGPGSATVVLQQQVNATGTLKVNGLEFNWVQPLDFLLGRYLGINGFGFTANLTLIEQKASGAAPAVATGVSPVTYNLTAYYENHGISARLSTTFAQGNPASGSNQNGIPLASIYNDDYQQWDFGSSFDLAEILGTKGLPELTVDVINITKANQRSYFQFENAAFTSYNPGRQIMIGLRGRF</sequence>
<feature type="signal peptide" evidence="6">
    <location>
        <begin position="1"/>
        <end position="31"/>
    </location>
</feature>
<organism evidence="9 10">
    <name type="scientific">Sphingomonas canadensis</name>
    <dbReference type="NCBI Taxonomy" id="1219257"/>
    <lineage>
        <taxon>Bacteria</taxon>
        <taxon>Pseudomonadati</taxon>
        <taxon>Pseudomonadota</taxon>
        <taxon>Alphaproteobacteria</taxon>
        <taxon>Sphingomonadales</taxon>
        <taxon>Sphingomonadaceae</taxon>
        <taxon>Sphingomonas</taxon>
    </lineage>
</organism>
<accession>A0ABW3H5P7</accession>
<dbReference type="SUPFAM" id="SSF56935">
    <property type="entry name" value="Porins"/>
    <property type="match status" value="1"/>
</dbReference>
<reference evidence="10" key="1">
    <citation type="journal article" date="2019" name="Int. J. Syst. Evol. Microbiol.">
        <title>The Global Catalogue of Microorganisms (GCM) 10K type strain sequencing project: providing services to taxonomists for standard genome sequencing and annotation.</title>
        <authorList>
            <consortium name="The Broad Institute Genomics Platform"/>
            <consortium name="The Broad Institute Genome Sequencing Center for Infectious Disease"/>
            <person name="Wu L."/>
            <person name="Ma J."/>
        </authorList>
    </citation>
    <scope>NUCLEOTIDE SEQUENCE [LARGE SCALE GENOMIC DNA]</scope>
    <source>
        <strain evidence="10">CCUG 62982</strain>
    </source>
</reference>
<dbReference type="Gene3D" id="2.40.170.20">
    <property type="entry name" value="TonB-dependent receptor, beta-barrel domain"/>
    <property type="match status" value="1"/>
</dbReference>